<accession>A0A101ILH0</accession>
<evidence type="ECO:0000313" key="2">
    <source>
        <dbReference type="Proteomes" id="UP000053961"/>
    </source>
</evidence>
<name>A0A101ILH0_9EURY</name>
<dbReference type="EMBL" id="LGHB01000003">
    <property type="protein sequence ID" value="KUK97341.1"/>
    <property type="molecule type" value="Genomic_DNA"/>
</dbReference>
<proteinExistence type="predicted"/>
<protein>
    <submittedName>
        <fullName evidence="1">Filament induced by cAMP protein</fullName>
    </submittedName>
</protein>
<feature type="non-terminal residue" evidence="1">
    <location>
        <position position="37"/>
    </location>
</feature>
<sequence length="37" mass="4163">MINEPPWLPRYVITPATARTLMEIEAARAVVDETPLP</sequence>
<comment type="caution">
    <text evidence="1">The sequence shown here is derived from an EMBL/GenBank/DDBJ whole genome shotgun (WGS) entry which is preliminary data.</text>
</comment>
<organism evidence="1 2">
    <name type="scientific">Methanothrix harundinacea</name>
    <dbReference type="NCBI Taxonomy" id="301375"/>
    <lineage>
        <taxon>Archaea</taxon>
        <taxon>Methanobacteriati</taxon>
        <taxon>Methanobacteriota</taxon>
        <taxon>Stenosarchaea group</taxon>
        <taxon>Methanomicrobia</taxon>
        <taxon>Methanotrichales</taxon>
        <taxon>Methanotrichaceae</taxon>
        <taxon>Methanothrix</taxon>
    </lineage>
</organism>
<gene>
    <name evidence="1" type="ORF">XE07_0496</name>
</gene>
<reference evidence="2" key="1">
    <citation type="journal article" date="2015" name="MBio">
        <title>Genome-Resolved Metagenomic Analysis Reveals Roles for Candidate Phyla and Other Microbial Community Members in Biogeochemical Transformations in Oil Reservoirs.</title>
        <authorList>
            <person name="Hu P."/>
            <person name="Tom L."/>
            <person name="Singh A."/>
            <person name="Thomas B.C."/>
            <person name="Baker B.J."/>
            <person name="Piceno Y.M."/>
            <person name="Andersen G.L."/>
            <person name="Banfield J.F."/>
        </authorList>
    </citation>
    <scope>NUCLEOTIDE SEQUENCE [LARGE SCALE GENOMIC DNA]</scope>
</reference>
<dbReference type="Proteomes" id="UP000053961">
    <property type="component" value="Unassembled WGS sequence"/>
</dbReference>
<evidence type="ECO:0000313" key="1">
    <source>
        <dbReference type="EMBL" id="KUK97341.1"/>
    </source>
</evidence>
<dbReference type="AlphaFoldDB" id="A0A101ILH0"/>